<dbReference type="PANTHER" id="PTHR33695">
    <property type="entry name" value="LIPOPROTEIN SIGNAL PEPTIDASE"/>
    <property type="match status" value="1"/>
</dbReference>
<dbReference type="InterPro" id="IPR001872">
    <property type="entry name" value="Peptidase_A8"/>
</dbReference>
<evidence type="ECO:0000256" key="11">
    <source>
        <dbReference type="RuleBase" id="RU004181"/>
    </source>
</evidence>
<dbReference type="PRINTS" id="PR00781">
    <property type="entry name" value="LIPOSIGPTASE"/>
</dbReference>
<name>A0ABU7RC15_9ACTN</name>
<keyword evidence="8 9" id="KW-0472">Membrane</keyword>
<evidence type="ECO:0000256" key="4">
    <source>
        <dbReference type="ARBA" id="ARBA00022692"/>
    </source>
</evidence>
<dbReference type="PANTHER" id="PTHR33695:SF1">
    <property type="entry name" value="LIPOPROTEIN SIGNAL PEPTIDASE"/>
    <property type="match status" value="1"/>
</dbReference>
<gene>
    <name evidence="9 12" type="primary">lspA</name>
    <name evidence="12" type="ORF">VXJ25_08990</name>
</gene>
<evidence type="ECO:0000256" key="1">
    <source>
        <dbReference type="ARBA" id="ARBA00006139"/>
    </source>
</evidence>
<dbReference type="NCBIfam" id="TIGR00077">
    <property type="entry name" value="lspA"/>
    <property type="match status" value="1"/>
</dbReference>
<keyword evidence="13" id="KW-1185">Reference proteome</keyword>
<organism evidence="12 13">
    <name type="scientific">Olsenella absiana</name>
    <dbReference type="NCBI Taxonomy" id="3115222"/>
    <lineage>
        <taxon>Bacteria</taxon>
        <taxon>Bacillati</taxon>
        <taxon>Actinomycetota</taxon>
        <taxon>Coriobacteriia</taxon>
        <taxon>Coriobacteriales</taxon>
        <taxon>Atopobiaceae</taxon>
        <taxon>Olsenella</taxon>
    </lineage>
</organism>
<keyword evidence="2 9" id="KW-1003">Cell membrane</keyword>
<comment type="function">
    <text evidence="9 10">This protein specifically catalyzes the removal of signal peptides from prolipoproteins.</text>
</comment>
<evidence type="ECO:0000256" key="3">
    <source>
        <dbReference type="ARBA" id="ARBA00022670"/>
    </source>
</evidence>
<evidence type="ECO:0000256" key="10">
    <source>
        <dbReference type="RuleBase" id="RU000594"/>
    </source>
</evidence>
<evidence type="ECO:0000256" key="5">
    <source>
        <dbReference type="ARBA" id="ARBA00022750"/>
    </source>
</evidence>
<feature type="active site" evidence="9">
    <location>
        <position position="139"/>
    </location>
</feature>
<dbReference type="HAMAP" id="MF_00161">
    <property type="entry name" value="LspA"/>
    <property type="match status" value="1"/>
</dbReference>
<accession>A0ABU7RC15</accession>
<dbReference type="PROSITE" id="PS00855">
    <property type="entry name" value="SPASE_II"/>
    <property type="match status" value="1"/>
</dbReference>
<evidence type="ECO:0000256" key="6">
    <source>
        <dbReference type="ARBA" id="ARBA00022801"/>
    </source>
</evidence>
<dbReference type="Proteomes" id="UP001332931">
    <property type="component" value="Unassembled WGS sequence"/>
</dbReference>
<feature type="transmembrane region" description="Helical" evidence="9">
    <location>
        <begin position="133"/>
        <end position="156"/>
    </location>
</feature>
<evidence type="ECO:0000256" key="9">
    <source>
        <dbReference type="HAMAP-Rule" id="MF_00161"/>
    </source>
</evidence>
<evidence type="ECO:0000256" key="2">
    <source>
        <dbReference type="ARBA" id="ARBA00022475"/>
    </source>
</evidence>
<comment type="pathway">
    <text evidence="9">Protein modification; lipoprotein biosynthesis (signal peptide cleavage).</text>
</comment>
<dbReference type="EC" id="3.4.23.36" evidence="9"/>
<comment type="similarity">
    <text evidence="1 9 11">Belongs to the peptidase A8 family.</text>
</comment>
<comment type="catalytic activity">
    <reaction evidence="9 10">
        <text>Release of signal peptides from bacterial membrane prolipoproteins. Hydrolyzes -Xaa-Yaa-Zaa-|-(S,diacylglyceryl)Cys-, in which Xaa is hydrophobic (preferably Leu), and Yaa (Ala or Ser) and Zaa (Gly or Ala) have small, neutral side chains.</text>
        <dbReference type="EC" id="3.4.23.36"/>
    </reaction>
</comment>
<dbReference type="Pfam" id="PF01252">
    <property type="entry name" value="Peptidase_A8"/>
    <property type="match status" value="1"/>
</dbReference>
<sequence>MDSRGTSARGLRLVVFWLVVGVVALVDQATKAAVRQVVVPGGQPFVPGVLDLVLVENTGAAFSIGLGAGALFVLVALAVLACANVVVWCHADLPLPLVVAIGLVAGGGLGNMIDRVCKGSVTDFLATTFMNFPVFNVADVCVTVGVAVAFVLYLAWDRRRGKGGEEDA</sequence>
<keyword evidence="6 9" id="KW-0378">Hydrolase</keyword>
<protein>
    <recommendedName>
        <fullName evidence="9">Lipoprotein signal peptidase</fullName>
        <ecNumber evidence="9">3.4.23.36</ecNumber>
    </recommendedName>
    <alternativeName>
        <fullName evidence="9">Prolipoprotein signal peptidase</fullName>
    </alternativeName>
    <alternativeName>
        <fullName evidence="9">Signal peptidase II</fullName>
        <shortName evidence="9">SPase II</shortName>
    </alternativeName>
</protein>
<evidence type="ECO:0000256" key="8">
    <source>
        <dbReference type="ARBA" id="ARBA00023136"/>
    </source>
</evidence>
<feature type="transmembrane region" description="Helical" evidence="9">
    <location>
        <begin position="59"/>
        <end position="86"/>
    </location>
</feature>
<evidence type="ECO:0000256" key="7">
    <source>
        <dbReference type="ARBA" id="ARBA00022989"/>
    </source>
</evidence>
<comment type="caution">
    <text evidence="12">The sequence shown here is derived from an EMBL/GenBank/DDBJ whole genome shotgun (WGS) entry which is preliminary data.</text>
</comment>
<dbReference type="EMBL" id="JAZGJQ010000013">
    <property type="protein sequence ID" value="MEE6148113.1"/>
    <property type="molecule type" value="Genomic_DNA"/>
</dbReference>
<reference evidence="12 13" key="1">
    <citation type="submission" date="2024-01" db="EMBL/GenBank/DDBJ databases">
        <title>Description of Olsenella sp. nov., isolated from pig feces.</title>
        <authorList>
            <person name="Chang Y.-H."/>
        </authorList>
    </citation>
    <scope>NUCLEOTIDE SEQUENCE [LARGE SCALE GENOMIC DNA]</scope>
    <source>
        <strain evidence="12 13">YH-ols2223</strain>
    </source>
</reference>
<comment type="caution">
    <text evidence="9">Lacks conserved residue(s) required for the propagation of feature annotation.</text>
</comment>
<evidence type="ECO:0000313" key="12">
    <source>
        <dbReference type="EMBL" id="MEE6148113.1"/>
    </source>
</evidence>
<keyword evidence="5 9" id="KW-0064">Aspartyl protease</keyword>
<dbReference type="GO" id="GO:0004190">
    <property type="term" value="F:aspartic-type endopeptidase activity"/>
    <property type="evidence" value="ECO:0007669"/>
    <property type="project" value="UniProtKB-EC"/>
</dbReference>
<dbReference type="RefSeq" id="WP_330958880.1">
    <property type="nucleotide sequence ID" value="NZ_JAZGJQ010000013.1"/>
</dbReference>
<feature type="transmembrane region" description="Helical" evidence="9">
    <location>
        <begin position="93"/>
        <end position="113"/>
    </location>
</feature>
<feature type="active site" evidence="9">
    <location>
        <position position="123"/>
    </location>
</feature>
<keyword evidence="7 9" id="KW-1133">Transmembrane helix</keyword>
<proteinExistence type="inferred from homology"/>
<keyword evidence="4 9" id="KW-0812">Transmembrane</keyword>
<keyword evidence="3 9" id="KW-0645">Protease</keyword>
<comment type="subcellular location">
    <subcellularLocation>
        <location evidence="9">Cell membrane</location>
        <topology evidence="9">Multi-pass membrane protein</topology>
    </subcellularLocation>
</comment>
<evidence type="ECO:0000313" key="13">
    <source>
        <dbReference type="Proteomes" id="UP001332931"/>
    </source>
</evidence>